<organism evidence="2 3">
    <name type="scientific">Parnassius apollo</name>
    <name type="common">Apollo butterfly</name>
    <name type="synonym">Papilio apollo</name>
    <dbReference type="NCBI Taxonomy" id="110799"/>
    <lineage>
        <taxon>Eukaryota</taxon>
        <taxon>Metazoa</taxon>
        <taxon>Ecdysozoa</taxon>
        <taxon>Arthropoda</taxon>
        <taxon>Hexapoda</taxon>
        <taxon>Insecta</taxon>
        <taxon>Pterygota</taxon>
        <taxon>Neoptera</taxon>
        <taxon>Endopterygota</taxon>
        <taxon>Lepidoptera</taxon>
        <taxon>Glossata</taxon>
        <taxon>Ditrysia</taxon>
        <taxon>Papilionoidea</taxon>
        <taxon>Papilionidae</taxon>
        <taxon>Parnassiinae</taxon>
        <taxon>Parnassini</taxon>
        <taxon>Parnassius</taxon>
        <taxon>Parnassius</taxon>
    </lineage>
</organism>
<feature type="compositionally biased region" description="Basic and acidic residues" evidence="1">
    <location>
        <begin position="17"/>
        <end position="31"/>
    </location>
</feature>
<accession>A0A8S3YAS4</accession>
<sequence length="140" mass="16484">MPKRSLKNVLINNLTSRSRDSSQEHFEDNRHQTQTGQVSQTSHSENSFQESLHENSHVSACPTRTAKVRCLQNLTNIIRAERSYDLDVSRDRASQRVATENDEQRERRLQDLRQRAAQRVATENDEQWERRLQDLRQRAT</sequence>
<evidence type="ECO:0000313" key="2">
    <source>
        <dbReference type="EMBL" id="CAG5059914.1"/>
    </source>
</evidence>
<protein>
    <submittedName>
        <fullName evidence="2">(apollo) hypothetical protein</fullName>
    </submittedName>
</protein>
<feature type="compositionally biased region" description="Basic and acidic residues" evidence="1">
    <location>
        <begin position="82"/>
        <end position="94"/>
    </location>
</feature>
<feature type="region of interest" description="Disordered" evidence="1">
    <location>
        <begin position="82"/>
        <end position="107"/>
    </location>
</feature>
<dbReference type="AlphaFoldDB" id="A0A8S3YAS4"/>
<evidence type="ECO:0000313" key="3">
    <source>
        <dbReference type="Proteomes" id="UP000691718"/>
    </source>
</evidence>
<proteinExistence type="predicted"/>
<gene>
    <name evidence="2" type="ORF">PAPOLLO_LOCUS28255</name>
</gene>
<feature type="compositionally biased region" description="Polar residues" evidence="1">
    <location>
        <begin position="32"/>
        <end position="50"/>
    </location>
</feature>
<dbReference type="OrthoDB" id="7482332at2759"/>
<feature type="region of interest" description="Disordered" evidence="1">
    <location>
        <begin position="13"/>
        <end position="60"/>
    </location>
</feature>
<keyword evidence="3" id="KW-1185">Reference proteome</keyword>
<dbReference type="EMBL" id="CAJQZP010001707">
    <property type="protein sequence ID" value="CAG5059914.1"/>
    <property type="molecule type" value="Genomic_DNA"/>
</dbReference>
<name>A0A8S3YAS4_PARAO</name>
<evidence type="ECO:0000256" key="1">
    <source>
        <dbReference type="SAM" id="MobiDB-lite"/>
    </source>
</evidence>
<reference evidence="2" key="1">
    <citation type="submission" date="2021-04" db="EMBL/GenBank/DDBJ databases">
        <authorList>
            <person name="Tunstrom K."/>
        </authorList>
    </citation>
    <scope>NUCLEOTIDE SEQUENCE</scope>
</reference>
<comment type="caution">
    <text evidence="2">The sequence shown here is derived from an EMBL/GenBank/DDBJ whole genome shotgun (WGS) entry which is preliminary data.</text>
</comment>
<dbReference type="Proteomes" id="UP000691718">
    <property type="component" value="Unassembled WGS sequence"/>
</dbReference>